<organism evidence="1 2">
    <name type="scientific">Ambispora leptoticha</name>
    <dbReference type="NCBI Taxonomy" id="144679"/>
    <lineage>
        <taxon>Eukaryota</taxon>
        <taxon>Fungi</taxon>
        <taxon>Fungi incertae sedis</taxon>
        <taxon>Mucoromycota</taxon>
        <taxon>Glomeromycotina</taxon>
        <taxon>Glomeromycetes</taxon>
        <taxon>Archaeosporales</taxon>
        <taxon>Ambisporaceae</taxon>
        <taxon>Ambispora</taxon>
    </lineage>
</organism>
<feature type="non-terminal residue" evidence="1">
    <location>
        <position position="81"/>
    </location>
</feature>
<reference evidence="1" key="1">
    <citation type="submission" date="2021-06" db="EMBL/GenBank/DDBJ databases">
        <authorList>
            <person name="Kallberg Y."/>
            <person name="Tangrot J."/>
            <person name="Rosling A."/>
        </authorList>
    </citation>
    <scope>NUCLEOTIDE SEQUENCE</scope>
    <source>
        <strain evidence="1">FL130A</strain>
    </source>
</reference>
<dbReference type="OrthoDB" id="2410485at2759"/>
<proteinExistence type="predicted"/>
<sequence>MPCYADTIVRVKYVRQTTKDDSNLIVVWAVGLYPVGCEDSKIEMVLFVPINFSDRDPEAQAIFERDGFYSVGGKIVSGYYG</sequence>
<dbReference type="Proteomes" id="UP000789508">
    <property type="component" value="Unassembled WGS sequence"/>
</dbReference>
<accession>A0A9N9HUS1</accession>
<protein>
    <submittedName>
        <fullName evidence="1">4390_t:CDS:1</fullName>
    </submittedName>
</protein>
<evidence type="ECO:0000313" key="2">
    <source>
        <dbReference type="Proteomes" id="UP000789508"/>
    </source>
</evidence>
<dbReference type="EMBL" id="CAJVPS010021276">
    <property type="protein sequence ID" value="CAG8706975.1"/>
    <property type="molecule type" value="Genomic_DNA"/>
</dbReference>
<evidence type="ECO:0000313" key="1">
    <source>
        <dbReference type="EMBL" id="CAG8706975.1"/>
    </source>
</evidence>
<gene>
    <name evidence="1" type="ORF">ALEPTO_LOCUS11774</name>
</gene>
<keyword evidence="2" id="KW-1185">Reference proteome</keyword>
<comment type="caution">
    <text evidence="1">The sequence shown here is derived from an EMBL/GenBank/DDBJ whole genome shotgun (WGS) entry which is preliminary data.</text>
</comment>
<dbReference type="AlphaFoldDB" id="A0A9N9HUS1"/>
<name>A0A9N9HUS1_9GLOM</name>